<proteinExistence type="predicted"/>
<organism evidence="1 2">
    <name type="scientific">Pseudomonas saxonica</name>
    <dbReference type="NCBI Taxonomy" id="2600598"/>
    <lineage>
        <taxon>Bacteria</taxon>
        <taxon>Pseudomonadati</taxon>
        <taxon>Pseudomonadota</taxon>
        <taxon>Gammaproteobacteria</taxon>
        <taxon>Pseudomonadales</taxon>
        <taxon>Pseudomonadaceae</taxon>
        <taxon>Pseudomonas</taxon>
    </lineage>
</organism>
<dbReference type="EMBL" id="VFIP01000019">
    <property type="protein sequence ID" value="TWR94211.1"/>
    <property type="molecule type" value="Genomic_DNA"/>
</dbReference>
<name>A0A5C5PWT0_9PSED</name>
<dbReference type="RefSeq" id="WP_146426270.1">
    <property type="nucleotide sequence ID" value="NZ_VFIP01000019.1"/>
</dbReference>
<dbReference type="Gene3D" id="3.40.50.720">
    <property type="entry name" value="NAD(P)-binding Rossmann-like Domain"/>
    <property type="match status" value="1"/>
</dbReference>
<evidence type="ECO:0000313" key="2">
    <source>
        <dbReference type="Proteomes" id="UP000317901"/>
    </source>
</evidence>
<evidence type="ECO:0008006" key="3">
    <source>
        <dbReference type="Google" id="ProtNLM"/>
    </source>
</evidence>
<protein>
    <recommendedName>
        <fullName evidence="3">S-adenosyl-L-homocysteine hydrolase NAD binding domain-containing protein</fullName>
    </recommendedName>
</protein>
<comment type="caution">
    <text evidence="1">The sequence shown here is derived from an EMBL/GenBank/DDBJ whole genome shotgun (WGS) entry which is preliminary data.</text>
</comment>
<dbReference type="Proteomes" id="UP000317901">
    <property type="component" value="Unassembled WGS sequence"/>
</dbReference>
<accession>A0A5C5PWT0</accession>
<gene>
    <name evidence="1" type="ORF">FJD37_11840</name>
</gene>
<sequence>MNSAHAINKKHYKKALNFYTALIEKIMTPHITSKKIVLVCPHYGSTLAMIEVLSRYFDLRGIILKNSTKKNDNTLQFLRSANYPVLDISKTDMVTLSPSTIEILVQAIGPGSSCVVLDHGGYFSLNSQALSILKPNLISGIAEYAINGESRYFNASIGDRPFISVGRSMIKKNSDLASANSIMLIAELYLQNQGIMLFGSDVRVGVIGHGTLGGRIRSLLQERGVNDFLIHDIEPNRLGDIPLKNIAHSAAHLCQQCDILFCATGNHALSRDDLKFIKDGTIAFTVTSPDDELDLHTLKKERVITLNKDRSHADTVVYTIAETGHSWVLPFDGEAPNTQTNFGLADASIHQPCAAHIVAAVRLMQGQLEHRLQHLSLKDEQLVKQLWDEYYQPSKTSEHVLT</sequence>
<dbReference type="SUPFAM" id="SSF51735">
    <property type="entry name" value="NAD(P)-binding Rossmann-fold domains"/>
    <property type="match status" value="1"/>
</dbReference>
<evidence type="ECO:0000313" key="1">
    <source>
        <dbReference type="EMBL" id="TWR94211.1"/>
    </source>
</evidence>
<dbReference type="AlphaFoldDB" id="A0A5C5PWT0"/>
<dbReference type="InterPro" id="IPR036291">
    <property type="entry name" value="NAD(P)-bd_dom_sf"/>
</dbReference>
<reference evidence="1 2" key="1">
    <citation type="submission" date="2019-06" db="EMBL/GenBank/DDBJ databases">
        <title>Pseudomonas bimorpha sp. nov. isolated from bovine raw milk and skim milk concentrate.</title>
        <authorList>
            <person name="Hofmann K."/>
            <person name="Huptas C."/>
            <person name="Doll E."/>
            <person name="Scherer S."/>
            <person name="Wenning M."/>
        </authorList>
    </citation>
    <scope>NUCLEOTIDE SEQUENCE [LARGE SCALE GENOMIC DNA]</scope>
    <source>
        <strain evidence="1 2">DSM 108990</strain>
    </source>
</reference>
<dbReference type="OrthoDB" id="5852672at2"/>